<reference evidence="8" key="1">
    <citation type="submission" date="2019-10" db="EMBL/GenBank/DDBJ databases">
        <authorList>
            <person name="Zhang R."/>
            <person name="Pan Y."/>
            <person name="Wang J."/>
            <person name="Ma R."/>
            <person name="Yu S."/>
        </authorList>
    </citation>
    <scope>NUCLEOTIDE SEQUENCE</scope>
    <source>
        <strain evidence="8">LA-IB0</strain>
        <tissue evidence="8">Leaf</tissue>
    </source>
</reference>
<dbReference type="Pfam" id="PF02362">
    <property type="entry name" value="B3"/>
    <property type="match status" value="1"/>
</dbReference>
<dbReference type="Gene3D" id="2.40.330.10">
    <property type="entry name" value="DNA-binding pseudobarrel domain"/>
    <property type="match status" value="2"/>
</dbReference>
<dbReference type="InterPro" id="IPR015300">
    <property type="entry name" value="DNA-bd_pseudobarrel_sf"/>
</dbReference>
<dbReference type="EMBL" id="WHWC01000001">
    <property type="protein sequence ID" value="KAG8390520.1"/>
    <property type="molecule type" value="Genomic_DNA"/>
</dbReference>
<dbReference type="PANTHER" id="PTHR31674:SF25">
    <property type="entry name" value="B3 DOMAIN-CONTAINING TRANSCRIPTION FACTOR VRN1-LIKE"/>
    <property type="match status" value="1"/>
</dbReference>
<proteinExistence type="predicted"/>
<dbReference type="PANTHER" id="PTHR31674">
    <property type="entry name" value="B3 DOMAIN-CONTAINING PROTEIN REM-LIKE 3-RELATED"/>
    <property type="match status" value="1"/>
</dbReference>
<protein>
    <recommendedName>
        <fullName evidence="10">TF-B3 domain-containing protein</fullName>
    </recommendedName>
</protein>
<keyword evidence="3" id="KW-0238">DNA-binding</keyword>
<feature type="domain" description="Myb/SANT-like" evidence="7">
    <location>
        <begin position="18"/>
        <end position="109"/>
    </location>
</feature>
<dbReference type="GO" id="GO:0003677">
    <property type="term" value="F:DNA binding"/>
    <property type="evidence" value="ECO:0007669"/>
    <property type="project" value="UniProtKB-KW"/>
</dbReference>
<dbReference type="InterPro" id="IPR039218">
    <property type="entry name" value="REM_fam"/>
</dbReference>
<evidence type="ECO:0000256" key="5">
    <source>
        <dbReference type="ARBA" id="ARBA00023242"/>
    </source>
</evidence>
<accession>A0AAV6YG66</accession>
<gene>
    <name evidence="8" type="ORF">BUALT_Bualt01G0091900</name>
</gene>
<evidence type="ECO:0008006" key="10">
    <source>
        <dbReference type="Google" id="ProtNLM"/>
    </source>
</evidence>
<evidence type="ECO:0000313" key="8">
    <source>
        <dbReference type="EMBL" id="KAG8390520.1"/>
    </source>
</evidence>
<evidence type="ECO:0000313" key="9">
    <source>
        <dbReference type="Proteomes" id="UP000826271"/>
    </source>
</evidence>
<dbReference type="GO" id="GO:0005634">
    <property type="term" value="C:nucleus"/>
    <property type="evidence" value="ECO:0007669"/>
    <property type="project" value="UniProtKB-SubCell"/>
</dbReference>
<keyword evidence="5" id="KW-0539">Nucleus</keyword>
<keyword evidence="4" id="KW-0804">Transcription</keyword>
<dbReference type="InterPro" id="IPR024752">
    <property type="entry name" value="Myb/SANT-like_dom"/>
</dbReference>
<evidence type="ECO:0000256" key="2">
    <source>
        <dbReference type="ARBA" id="ARBA00023015"/>
    </source>
</evidence>
<feature type="domain" description="TF-B3" evidence="6">
    <location>
        <begin position="423"/>
        <end position="511"/>
    </location>
</feature>
<comment type="caution">
    <text evidence="8">The sequence shown here is derived from an EMBL/GenBank/DDBJ whole genome shotgun (WGS) entry which is preliminary data.</text>
</comment>
<evidence type="ECO:0000259" key="7">
    <source>
        <dbReference type="Pfam" id="PF12776"/>
    </source>
</evidence>
<evidence type="ECO:0000256" key="4">
    <source>
        <dbReference type="ARBA" id="ARBA00023163"/>
    </source>
</evidence>
<dbReference type="AlphaFoldDB" id="A0AAV6YG66"/>
<keyword evidence="2" id="KW-0805">Transcription regulation</keyword>
<organism evidence="8 9">
    <name type="scientific">Buddleja alternifolia</name>
    <dbReference type="NCBI Taxonomy" id="168488"/>
    <lineage>
        <taxon>Eukaryota</taxon>
        <taxon>Viridiplantae</taxon>
        <taxon>Streptophyta</taxon>
        <taxon>Embryophyta</taxon>
        <taxon>Tracheophyta</taxon>
        <taxon>Spermatophyta</taxon>
        <taxon>Magnoliopsida</taxon>
        <taxon>eudicotyledons</taxon>
        <taxon>Gunneridae</taxon>
        <taxon>Pentapetalae</taxon>
        <taxon>asterids</taxon>
        <taxon>lamiids</taxon>
        <taxon>Lamiales</taxon>
        <taxon>Scrophulariaceae</taxon>
        <taxon>Buddlejeae</taxon>
        <taxon>Buddleja</taxon>
    </lineage>
</organism>
<dbReference type="Proteomes" id="UP000826271">
    <property type="component" value="Unassembled WGS sequence"/>
</dbReference>
<dbReference type="SUPFAM" id="SSF101936">
    <property type="entry name" value="DNA-binding pseudobarrel domain"/>
    <property type="match status" value="2"/>
</dbReference>
<comment type="subcellular location">
    <subcellularLocation>
        <location evidence="1">Nucleus</location>
    </subcellularLocation>
</comment>
<dbReference type="InterPro" id="IPR003340">
    <property type="entry name" value="B3_DNA-bd"/>
</dbReference>
<sequence>MPPIMVFNQSEFLYDAIWTEQIDKMLIDLLVDQTMLGNCQVGGNNDHTLEVLRWIINVQYQVDLSQLDVMRHVKKLQKRHRVFAWLVEMAGVLYDAATNTIIGLPFIWDHICKEQPFAYAYMSEGDPKWRELQIIFMDMTAQGEPKMLEHVIDIPSSDEEMDMIMAENYQNNLLPVIEGIPFYDLSSGDNAEEVLNAQMLPEIPLIVVSDDDIGSPDTQFWKEVFEGYASDTGSEEYENNSGLTEATIPFQQRVVFYLSLSSNPGKLMAGPSQDGESLDFYKIDFAPTSFTDPMLPEEFVRRSNIAPGDVMTVETYLDTFTFTIEKVDGRLMLHRRTWEQCVGQHDIGDKWFLLFTHQSNMHFKLSMFDPSACNIENKFVHSDSEDISESEQLSEALRDNLHVDDGRKLFSVQIPHSSAYNYHSARLGRLSIPAEAWSKYQLLHFNKAELRVPANSSDKWVVELKWVSKSRGSDQGTFALKEAWVKFAKDNKIKAPNMCHFEIMEEEGNTVKMNVAIDNN</sequence>
<evidence type="ECO:0000256" key="3">
    <source>
        <dbReference type="ARBA" id="ARBA00023125"/>
    </source>
</evidence>
<evidence type="ECO:0000259" key="6">
    <source>
        <dbReference type="Pfam" id="PF02362"/>
    </source>
</evidence>
<evidence type="ECO:0000256" key="1">
    <source>
        <dbReference type="ARBA" id="ARBA00004123"/>
    </source>
</evidence>
<name>A0AAV6YG66_9LAMI</name>
<dbReference type="Pfam" id="PF12776">
    <property type="entry name" value="Myb_DNA-bind_3"/>
    <property type="match status" value="1"/>
</dbReference>
<keyword evidence="9" id="KW-1185">Reference proteome</keyword>